<proteinExistence type="predicted"/>
<comment type="caution">
    <text evidence="4">The sequence shown here is derived from an EMBL/GenBank/DDBJ whole genome shotgun (WGS) entry which is preliminary data.</text>
</comment>
<name>A0A8H5FR66_9AGAR</name>
<gene>
    <name evidence="4" type="ORF">D9758_013488</name>
</gene>
<keyword evidence="2" id="KW-1133">Transmembrane helix</keyword>
<evidence type="ECO:0000256" key="1">
    <source>
        <dbReference type="SAM" id="MobiDB-lite"/>
    </source>
</evidence>
<dbReference type="EMBL" id="JAACJM010000101">
    <property type="protein sequence ID" value="KAF5346585.1"/>
    <property type="molecule type" value="Genomic_DNA"/>
</dbReference>
<keyword evidence="2" id="KW-0472">Membrane</keyword>
<dbReference type="OrthoDB" id="3070875at2759"/>
<feature type="chain" id="PRO_5034849390" evidence="3">
    <location>
        <begin position="24"/>
        <end position="515"/>
    </location>
</feature>
<protein>
    <submittedName>
        <fullName evidence="4">Uncharacterized protein</fullName>
    </submittedName>
</protein>
<dbReference type="AlphaFoldDB" id="A0A8H5FR66"/>
<feature type="transmembrane region" description="Helical" evidence="2">
    <location>
        <begin position="249"/>
        <end position="271"/>
    </location>
</feature>
<feature type="region of interest" description="Disordered" evidence="1">
    <location>
        <begin position="128"/>
        <end position="159"/>
    </location>
</feature>
<sequence>MVSLRVHITLHSLLSLLPLSARSLTIQPIQLPQIITPGAQGIIAWQRNTGGPGSKDPDNWHFEFFQNGAQIGSDIPVPHHAAASGTMTLTVPLDATADALLQLFAVDGQATTAFAGFPGVFVLPTQPPTRSFSTQSKDSHTDSPFSTASSITSNDKPSDASAAFEATSTTISDTSTFLTISVSSSPSVAIGGGTDSTASGTDHTSLFTTTFNDNPLSTNMGISGDATATAPITTTTAVVGNHHSNRTAVIADSVIGTLIVLLLLMFLYCFWRRRGLKRQRQANNDHTSFRRDMMIRNSDTPILHTGLTSASLANEHTLKLKDFQRKVELLSRSVGGEIGGILGNGVKTNTANEKGKVVADSYRISSTVSSTRSSTSDDETTLSLAMGQYSYSSAHDHILEVTQEEIKSPALTTLSSETPCSTDSGSSLTSIPIPALTERQMNIQAQIMDLQQRMIGKSRNSSARELHDLWEEIKRLEKLNKTDWALELTDVLPLGLGSELGMRLGQRRSSVGVAT</sequence>
<keyword evidence="5" id="KW-1185">Reference proteome</keyword>
<organism evidence="4 5">
    <name type="scientific">Tetrapyrgos nigripes</name>
    <dbReference type="NCBI Taxonomy" id="182062"/>
    <lineage>
        <taxon>Eukaryota</taxon>
        <taxon>Fungi</taxon>
        <taxon>Dikarya</taxon>
        <taxon>Basidiomycota</taxon>
        <taxon>Agaricomycotina</taxon>
        <taxon>Agaricomycetes</taxon>
        <taxon>Agaricomycetidae</taxon>
        <taxon>Agaricales</taxon>
        <taxon>Marasmiineae</taxon>
        <taxon>Marasmiaceae</taxon>
        <taxon>Tetrapyrgos</taxon>
    </lineage>
</organism>
<keyword evidence="3" id="KW-0732">Signal</keyword>
<dbReference type="Proteomes" id="UP000559256">
    <property type="component" value="Unassembled WGS sequence"/>
</dbReference>
<evidence type="ECO:0000313" key="4">
    <source>
        <dbReference type="EMBL" id="KAF5346585.1"/>
    </source>
</evidence>
<feature type="compositionally biased region" description="Polar residues" evidence="1">
    <location>
        <begin position="128"/>
        <end position="155"/>
    </location>
</feature>
<evidence type="ECO:0000256" key="2">
    <source>
        <dbReference type="SAM" id="Phobius"/>
    </source>
</evidence>
<evidence type="ECO:0000313" key="5">
    <source>
        <dbReference type="Proteomes" id="UP000559256"/>
    </source>
</evidence>
<accession>A0A8H5FR66</accession>
<reference evidence="4 5" key="1">
    <citation type="journal article" date="2020" name="ISME J.">
        <title>Uncovering the hidden diversity of litter-decomposition mechanisms in mushroom-forming fungi.</title>
        <authorList>
            <person name="Floudas D."/>
            <person name="Bentzer J."/>
            <person name="Ahren D."/>
            <person name="Johansson T."/>
            <person name="Persson P."/>
            <person name="Tunlid A."/>
        </authorList>
    </citation>
    <scope>NUCLEOTIDE SEQUENCE [LARGE SCALE GENOMIC DNA]</scope>
    <source>
        <strain evidence="4 5">CBS 291.85</strain>
    </source>
</reference>
<feature type="signal peptide" evidence="3">
    <location>
        <begin position="1"/>
        <end position="23"/>
    </location>
</feature>
<keyword evidence="2" id="KW-0812">Transmembrane</keyword>
<evidence type="ECO:0000256" key="3">
    <source>
        <dbReference type="SAM" id="SignalP"/>
    </source>
</evidence>